<sequence length="84" mass="9732">MNDKIREFIECSLHIDTTTDTSHSEVIMEKQELYDVIIAIFIGDRITINAMNRTSDNKFEQESSFGNEPKNPIANTRVSKKRVR</sequence>
<organism evidence="5 8">
    <name type="scientific">Rotaria socialis</name>
    <dbReference type="NCBI Taxonomy" id="392032"/>
    <lineage>
        <taxon>Eukaryota</taxon>
        <taxon>Metazoa</taxon>
        <taxon>Spiralia</taxon>
        <taxon>Gnathifera</taxon>
        <taxon>Rotifera</taxon>
        <taxon>Eurotatoria</taxon>
        <taxon>Bdelloidea</taxon>
        <taxon>Philodinida</taxon>
        <taxon>Philodinidae</taxon>
        <taxon>Rotaria</taxon>
    </lineage>
</organism>
<dbReference type="Proteomes" id="UP000663862">
    <property type="component" value="Unassembled WGS sequence"/>
</dbReference>
<name>A0A820RZQ6_9BILA</name>
<dbReference type="Proteomes" id="UP000663869">
    <property type="component" value="Unassembled WGS sequence"/>
</dbReference>
<evidence type="ECO:0000313" key="8">
    <source>
        <dbReference type="Proteomes" id="UP000663862"/>
    </source>
</evidence>
<evidence type="ECO:0000313" key="7">
    <source>
        <dbReference type="EMBL" id="CAF4769023.1"/>
    </source>
</evidence>
<protein>
    <submittedName>
        <fullName evidence="5">Uncharacterized protein</fullName>
    </submittedName>
</protein>
<dbReference type="Proteomes" id="UP000663851">
    <property type="component" value="Unassembled WGS sequence"/>
</dbReference>
<evidence type="ECO:0000313" key="4">
    <source>
        <dbReference type="EMBL" id="CAF4419693.1"/>
    </source>
</evidence>
<evidence type="ECO:0000313" key="6">
    <source>
        <dbReference type="EMBL" id="CAF4515157.1"/>
    </source>
</evidence>
<dbReference type="Proteomes" id="UP000663873">
    <property type="component" value="Unassembled WGS sequence"/>
</dbReference>
<dbReference type="EMBL" id="CAJOBQ010001007">
    <property type="protein sequence ID" value="CAF4444670.1"/>
    <property type="molecule type" value="Genomic_DNA"/>
</dbReference>
<evidence type="ECO:0000256" key="1">
    <source>
        <dbReference type="SAM" id="MobiDB-lite"/>
    </source>
</evidence>
<evidence type="ECO:0000313" key="9">
    <source>
        <dbReference type="Proteomes" id="UP000663873"/>
    </source>
</evidence>
<dbReference type="Proteomes" id="UP000663848">
    <property type="component" value="Unassembled WGS sequence"/>
</dbReference>
<dbReference type="EMBL" id="CAJOBP010001816">
    <property type="protein sequence ID" value="CAF4314002.1"/>
    <property type="molecule type" value="Genomic_DNA"/>
</dbReference>
<dbReference type="Proteomes" id="UP000663838">
    <property type="component" value="Unassembled WGS sequence"/>
</dbReference>
<keyword evidence="9" id="KW-1185">Reference proteome</keyword>
<gene>
    <name evidence="2" type="ORF">FME351_LOCUS17851</name>
    <name evidence="4" type="ORF">HFQ381_LOCUS21480</name>
    <name evidence="6" type="ORF">QYT958_LOCUS5776</name>
    <name evidence="7" type="ORF">TOA249_LOCUS21472</name>
    <name evidence="5" type="ORF">TSG867_LOCUS16481</name>
    <name evidence="3" type="ORF">UJA718_LOCUS13430</name>
</gene>
<dbReference type="AlphaFoldDB" id="A0A820RZQ6"/>
<evidence type="ECO:0000313" key="3">
    <source>
        <dbReference type="EMBL" id="CAF4314002.1"/>
    </source>
</evidence>
<dbReference type="EMBL" id="CAJOBS010001858">
    <property type="protein sequence ID" value="CAF4769023.1"/>
    <property type="molecule type" value="Genomic_DNA"/>
</dbReference>
<dbReference type="EMBL" id="CAJOBO010001931">
    <property type="protein sequence ID" value="CAF4419693.1"/>
    <property type="molecule type" value="Genomic_DNA"/>
</dbReference>
<comment type="caution">
    <text evidence="5">The sequence shown here is derived from an EMBL/GenBank/DDBJ whole genome shotgun (WGS) entry which is preliminary data.</text>
</comment>
<evidence type="ECO:0000313" key="2">
    <source>
        <dbReference type="EMBL" id="CAF3519253.1"/>
    </source>
</evidence>
<feature type="region of interest" description="Disordered" evidence="1">
    <location>
        <begin position="57"/>
        <end position="84"/>
    </location>
</feature>
<dbReference type="EMBL" id="CAJOBR010000489">
    <property type="protein sequence ID" value="CAF4515157.1"/>
    <property type="molecule type" value="Genomic_DNA"/>
</dbReference>
<dbReference type="EMBL" id="CAJNYU010002220">
    <property type="protein sequence ID" value="CAF3519253.1"/>
    <property type="molecule type" value="Genomic_DNA"/>
</dbReference>
<proteinExistence type="predicted"/>
<reference evidence="5" key="1">
    <citation type="submission" date="2021-02" db="EMBL/GenBank/DDBJ databases">
        <authorList>
            <person name="Nowell W R."/>
        </authorList>
    </citation>
    <scope>NUCLEOTIDE SEQUENCE</scope>
</reference>
<accession>A0A820RZQ6</accession>
<evidence type="ECO:0000313" key="5">
    <source>
        <dbReference type="EMBL" id="CAF4444670.1"/>
    </source>
</evidence>